<protein>
    <submittedName>
        <fullName evidence="1">Uncharacterized protein</fullName>
    </submittedName>
</protein>
<gene>
    <name evidence="1" type="ORF">L6164_000944</name>
</gene>
<name>A0ACB9Q7I4_BAUVA</name>
<comment type="caution">
    <text evidence="1">The sequence shown here is derived from an EMBL/GenBank/DDBJ whole genome shotgun (WGS) entry which is preliminary data.</text>
</comment>
<accession>A0ACB9Q7I4</accession>
<keyword evidence="2" id="KW-1185">Reference proteome</keyword>
<evidence type="ECO:0000313" key="1">
    <source>
        <dbReference type="EMBL" id="KAI4356967.1"/>
    </source>
</evidence>
<evidence type="ECO:0000313" key="2">
    <source>
        <dbReference type="Proteomes" id="UP000828941"/>
    </source>
</evidence>
<sequence>MFGKTFITRGAAEVQTRTRLQRGQSKTLTHAEGKAQSRGSGARVPRSRAKGERARNKLSDKKGKIRAPKRGFSDFHFLSKGFRKLKAKESERDLGRWLGFSSGIFLLFSSWEKGKNRELEVFFSEVKRKLLCEGEGSSSVVCLSLEYHSPSLVFRFWIEEDKTLKNFYLNLIVNFDDGERGRGFAKQLC</sequence>
<proteinExistence type="predicted"/>
<dbReference type="EMBL" id="CM039426">
    <property type="protein sequence ID" value="KAI4356967.1"/>
    <property type="molecule type" value="Genomic_DNA"/>
</dbReference>
<organism evidence="1 2">
    <name type="scientific">Bauhinia variegata</name>
    <name type="common">Purple orchid tree</name>
    <name type="synonym">Phanera variegata</name>
    <dbReference type="NCBI Taxonomy" id="167791"/>
    <lineage>
        <taxon>Eukaryota</taxon>
        <taxon>Viridiplantae</taxon>
        <taxon>Streptophyta</taxon>
        <taxon>Embryophyta</taxon>
        <taxon>Tracheophyta</taxon>
        <taxon>Spermatophyta</taxon>
        <taxon>Magnoliopsida</taxon>
        <taxon>eudicotyledons</taxon>
        <taxon>Gunneridae</taxon>
        <taxon>Pentapetalae</taxon>
        <taxon>rosids</taxon>
        <taxon>fabids</taxon>
        <taxon>Fabales</taxon>
        <taxon>Fabaceae</taxon>
        <taxon>Cercidoideae</taxon>
        <taxon>Cercideae</taxon>
        <taxon>Bauhiniinae</taxon>
        <taxon>Bauhinia</taxon>
    </lineage>
</organism>
<dbReference type="Proteomes" id="UP000828941">
    <property type="component" value="Chromosome 1"/>
</dbReference>
<reference evidence="1 2" key="1">
    <citation type="journal article" date="2022" name="DNA Res.">
        <title>Chromosomal-level genome assembly of the orchid tree Bauhinia variegata (Leguminosae; Cercidoideae) supports the allotetraploid origin hypothesis of Bauhinia.</title>
        <authorList>
            <person name="Zhong Y."/>
            <person name="Chen Y."/>
            <person name="Zheng D."/>
            <person name="Pang J."/>
            <person name="Liu Y."/>
            <person name="Luo S."/>
            <person name="Meng S."/>
            <person name="Qian L."/>
            <person name="Wei D."/>
            <person name="Dai S."/>
            <person name="Zhou R."/>
        </authorList>
    </citation>
    <scope>NUCLEOTIDE SEQUENCE [LARGE SCALE GENOMIC DNA]</scope>
    <source>
        <strain evidence="1">BV-YZ2020</strain>
    </source>
</reference>